<dbReference type="AlphaFoldDB" id="U5EPL7"/>
<feature type="non-terminal residue" evidence="3">
    <location>
        <position position="1"/>
    </location>
</feature>
<dbReference type="PANTHER" id="PTHR12334">
    <property type="entry name" value="BAG FAMILY MOLECULAR CHAPERONE REGULATOR 2"/>
    <property type="match status" value="1"/>
</dbReference>
<sequence length="208" mass="23426">SEEENMEVDNGGAGPSSSDWSLIPKIDESGINEKPLMERFIAILDQLDSKVEKLRNDALLLQEKKDSLLMSVDLLKNSDHITDLTENEQEELSCYVQRISGRLSTVTLSVCTVRDKSQEDSLHEINRFIDALICDRDQVSSRLRCQQFLNACSTNDHGTIAENSCNEFVGVDKKFETSLLGCTLDDQKNIKKRLQALFAYFNSQTVVS</sequence>
<proteinExistence type="evidence at transcript level"/>
<reference evidence="3" key="1">
    <citation type="journal article" date="2014" name="Insect Biochem. Mol. Biol.">
        <title>An insight into the sialome of the frog biting fly, Corethrella appendiculata.</title>
        <authorList>
            <person name="Ribeiro J.M.C."/>
            <person name="Chagas A.C."/>
            <person name="Pham V.M."/>
            <person name="Lounibos L.P."/>
            <person name="Calvo E."/>
        </authorList>
    </citation>
    <scope>NUCLEOTIDE SEQUENCE</scope>
    <source>
        <tissue evidence="3">Salivary glands</tissue>
    </source>
</reference>
<evidence type="ECO:0000256" key="1">
    <source>
        <dbReference type="SAM" id="Coils"/>
    </source>
</evidence>
<dbReference type="EMBL" id="GANO01003670">
    <property type="protein sequence ID" value="JAB56201.1"/>
    <property type="molecule type" value="mRNA"/>
</dbReference>
<evidence type="ECO:0000256" key="2">
    <source>
        <dbReference type="SAM" id="MobiDB-lite"/>
    </source>
</evidence>
<dbReference type="GO" id="GO:0000774">
    <property type="term" value="F:adenyl-nucleotide exchange factor activity"/>
    <property type="evidence" value="ECO:0007669"/>
    <property type="project" value="InterPro"/>
</dbReference>
<accession>U5EPL7</accession>
<dbReference type="PANTHER" id="PTHR12334:SF6">
    <property type="entry name" value="BAG FAMILY MOLECULAR CHAPERONE REGULATOR 2"/>
    <property type="match status" value="1"/>
</dbReference>
<keyword evidence="1" id="KW-0175">Coiled coil</keyword>
<organism evidence="3">
    <name type="scientific">Corethrella appendiculata</name>
    <dbReference type="NCBI Taxonomy" id="1370023"/>
    <lineage>
        <taxon>Eukaryota</taxon>
        <taxon>Metazoa</taxon>
        <taxon>Ecdysozoa</taxon>
        <taxon>Arthropoda</taxon>
        <taxon>Hexapoda</taxon>
        <taxon>Insecta</taxon>
        <taxon>Pterygota</taxon>
        <taxon>Neoptera</taxon>
        <taxon>Endopterygota</taxon>
        <taxon>Diptera</taxon>
        <taxon>Nematocera</taxon>
        <taxon>Culicoidea</taxon>
        <taxon>Chaoboridae</taxon>
        <taxon>Corethrella</taxon>
    </lineage>
</organism>
<dbReference type="GO" id="GO:0050821">
    <property type="term" value="P:protein stabilization"/>
    <property type="evidence" value="ECO:0007669"/>
    <property type="project" value="TreeGrafter"/>
</dbReference>
<feature type="coiled-coil region" evidence="1">
    <location>
        <begin position="37"/>
        <end position="64"/>
    </location>
</feature>
<dbReference type="GO" id="GO:0051087">
    <property type="term" value="F:protein-folding chaperone binding"/>
    <property type="evidence" value="ECO:0007669"/>
    <property type="project" value="InterPro"/>
</dbReference>
<dbReference type="Gene3D" id="1.20.58.890">
    <property type="match status" value="1"/>
</dbReference>
<dbReference type="InterPro" id="IPR037689">
    <property type="entry name" value="BAG2"/>
</dbReference>
<name>U5EPL7_9DIPT</name>
<protein>
    <submittedName>
        <fullName evidence="3">Putative unfolded protein</fullName>
    </submittedName>
</protein>
<feature type="region of interest" description="Disordered" evidence="2">
    <location>
        <begin position="1"/>
        <end position="22"/>
    </location>
</feature>
<evidence type="ECO:0000313" key="3">
    <source>
        <dbReference type="EMBL" id="JAB56201.1"/>
    </source>
</evidence>